<evidence type="ECO:0000256" key="2">
    <source>
        <dbReference type="SAM" id="MobiDB-lite"/>
    </source>
</evidence>
<dbReference type="InterPro" id="IPR015943">
    <property type="entry name" value="WD40/YVTN_repeat-like_dom_sf"/>
</dbReference>
<evidence type="ECO:0008006" key="5">
    <source>
        <dbReference type="Google" id="ProtNLM"/>
    </source>
</evidence>
<name>A0A6I8NSC3_ORNAN</name>
<evidence type="ECO:0000313" key="4">
    <source>
        <dbReference type="Proteomes" id="UP000002279"/>
    </source>
</evidence>
<sequence length="535" mass="59958">MCQMTWFYWILPSTDSSALHTVNAQYSHLIDCSSCEEEEQQPSLEEKLQLAHLEELEKLFVPSPGRLPEAEGSAARRESLGAKPRPEQMPHPERSLTVRELQGVLCELLGSERWKTQVELLVKKIALAHTGYVTWNELCCHLLFQFQEHDEADRPLQDPLLRRPPLIRRCPQNRQEPTTRVLALPHPPPLQFVSVSRGGVLSVWDSRFRLQKTYKIAAVVNDLTTERSQMKAWITDAAYLPNVHKVAVATTGRKIHFLEMSPTSFFEEFHLFGLNGIPTCLCYCHKSEDGCSLLLWGDDHGGVNVLWFLHPLSGLINKSLLERSGLSGIFMQDISEHSHFLSYYYLSAVHPEAISQIQHLPEDQCITSSGSSETSVVIMDLWKKRTAYTWKIKKGVRCFDYCKPLSLLATGGSDCTVRLWNRYVPGWPTAILRGHSGAVLGVAILQIRDQLLSFSKDGVSLPDGLGPRGPAWPLCGPLLAPRGLLRGRQGESSCYSTELLRGRCRGSSLLPHRGSARRRQGESPSLPLTGLARGS</sequence>
<dbReference type="Proteomes" id="UP000002279">
    <property type="component" value="Chromosome 15"/>
</dbReference>
<reference evidence="3 4" key="1">
    <citation type="journal article" date="2008" name="Nature">
        <title>Genome analysis of the platypus reveals unique signatures of evolution.</title>
        <authorList>
            <person name="Warren W.C."/>
            <person name="Hillier L.W."/>
            <person name="Marshall Graves J.A."/>
            <person name="Birney E."/>
            <person name="Ponting C.P."/>
            <person name="Grutzner F."/>
            <person name="Belov K."/>
            <person name="Miller W."/>
            <person name="Clarke L."/>
            <person name="Chinwalla A.T."/>
            <person name="Yang S.P."/>
            <person name="Heger A."/>
            <person name="Locke D.P."/>
            <person name="Miethke P."/>
            <person name="Waters P.D."/>
            <person name="Veyrunes F."/>
            <person name="Fulton L."/>
            <person name="Fulton B."/>
            <person name="Graves T."/>
            <person name="Wallis J."/>
            <person name="Puente X.S."/>
            <person name="Lopez-Otin C."/>
            <person name="Ordonez G.R."/>
            <person name="Eichler E.E."/>
            <person name="Chen L."/>
            <person name="Cheng Z."/>
            <person name="Deakin J.E."/>
            <person name="Alsop A."/>
            <person name="Thompson K."/>
            <person name="Kirby P."/>
            <person name="Papenfuss A.T."/>
            <person name="Wakefield M.J."/>
            <person name="Olender T."/>
            <person name="Lancet D."/>
            <person name="Huttley G.A."/>
            <person name="Smit A.F."/>
            <person name="Pask A."/>
            <person name="Temple-Smith P."/>
            <person name="Batzer M.A."/>
            <person name="Walker J.A."/>
            <person name="Konkel M.K."/>
            <person name="Harris R.S."/>
            <person name="Whittington C.M."/>
            <person name="Wong E.S."/>
            <person name="Gemmell N.J."/>
            <person name="Buschiazzo E."/>
            <person name="Vargas Jentzsch I.M."/>
            <person name="Merkel A."/>
            <person name="Schmitz J."/>
            <person name="Zemann A."/>
            <person name="Churakov G."/>
            <person name="Kriegs J.O."/>
            <person name="Brosius J."/>
            <person name="Murchison E.P."/>
            <person name="Sachidanandam R."/>
            <person name="Smith C."/>
            <person name="Hannon G.J."/>
            <person name="Tsend-Ayush E."/>
            <person name="McMillan D."/>
            <person name="Attenborough R."/>
            <person name="Rens W."/>
            <person name="Ferguson-Smith M."/>
            <person name="Lefevre C.M."/>
            <person name="Sharp J.A."/>
            <person name="Nicholas K.R."/>
            <person name="Ray D.A."/>
            <person name="Kube M."/>
            <person name="Reinhardt R."/>
            <person name="Pringle T.H."/>
            <person name="Taylor J."/>
            <person name="Jones R.C."/>
            <person name="Nixon B."/>
            <person name="Dacheux J.L."/>
            <person name="Niwa H."/>
            <person name="Sekita Y."/>
            <person name="Huang X."/>
            <person name="Stark A."/>
            <person name="Kheradpour P."/>
            <person name="Kellis M."/>
            <person name="Flicek P."/>
            <person name="Chen Y."/>
            <person name="Webber C."/>
            <person name="Hardison R."/>
            <person name="Nelson J."/>
            <person name="Hallsworth-Pepin K."/>
            <person name="Delehaunty K."/>
            <person name="Markovic C."/>
            <person name="Minx P."/>
            <person name="Feng Y."/>
            <person name="Kremitzki C."/>
            <person name="Mitreva M."/>
            <person name="Glasscock J."/>
            <person name="Wylie T."/>
            <person name="Wohldmann P."/>
            <person name="Thiru P."/>
            <person name="Nhan M.N."/>
            <person name="Pohl C.S."/>
            <person name="Smith S.M."/>
            <person name="Hou S."/>
            <person name="Nefedov M."/>
            <person name="de Jong P.J."/>
            <person name="Renfree M.B."/>
            <person name="Mardis E.R."/>
            <person name="Wilson R.K."/>
        </authorList>
    </citation>
    <scope>NUCLEOTIDE SEQUENCE [LARGE SCALE GENOMIC DNA]</scope>
    <source>
        <strain evidence="3 4">Glennie</strain>
    </source>
</reference>
<dbReference type="InterPro" id="IPR036322">
    <property type="entry name" value="WD40_repeat_dom_sf"/>
</dbReference>
<dbReference type="Gene3D" id="2.130.10.10">
    <property type="entry name" value="YVTN repeat-like/Quinoprotein amine dehydrogenase"/>
    <property type="match status" value="1"/>
</dbReference>
<dbReference type="PANTHER" id="PTHR44324">
    <property type="entry name" value="WD40 REPEAT DOMAIN 95"/>
    <property type="match status" value="1"/>
</dbReference>
<dbReference type="InterPro" id="IPR051242">
    <property type="entry name" value="WD-EF-hand_domain"/>
</dbReference>
<dbReference type="InterPro" id="IPR001680">
    <property type="entry name" value="WD40_rpt"/>
</dbReference>
<dbReference type="Pfam" id="PF00400">
    <property type="entry name" value="WD40"/>
    <property type="match status" value="1"/>
</dbReference>
<dbReference type="SMART" id="SM00320">
    <property type="entry name" value="WD40"/>
    <property type="match status" value="4"/>
</dbReference>
<dbReference type="AlphaFoldDB" id="A0A6I8NSC3"/>
<feature type="region of interest" description="Disordered" evidence="2">
    <location>
        <begin position="63"/>
        <end position="94"/>
    </location>
</feature>
<dbReference type="Bgee" id="ENSOANG00000044884">
    <property type="expression patterns" value="Expressed in fibroblast and 3 other cell types or tissues"/>
</dbReference>
<accession>A0A6I8NSC3</accession>
<dbReference type="PANTHER" id="PTHR44324:SF3">
    <property type="entry name" value="WD REPEAT-CONTAINING PROTEIN 49-LIKE"/>
    <property type="match status" value="1"/>
</dbReference>
<reference evidence="3" key="2">
    <citation type="submission" date="2025-08" db="UniProtKB">
        <authorList>
            <consortium name="Ensembl"/>
        </authorList>
    </citation>
    <scope>IDENTIFICATION</scope>
    <source>
        <strain evidence="3">Glennie</strain>
    </source>
</reference>
<feature type="region of interest" description="Disordered" evidence="2">
    <location>
        <begin position="510"/>
        <end position="535"/>
    </location>
</feature>
<dbReference type="InParanoid" id="A0A6I8NSC3"/>
<dbReference type="OMA" id="KEFPCQY"/>
<reference evidence="3" key="3">
    <citation type="submission" date="2025-09" db="UniProtKB">
        <authorList>
            <consortium name="Ensembl"/>
        </authorList>
    </citation>
    <scope>IDENTIFICATION</scope>
    <source>
        <strain evidence="3">Glennie</strain>
    </source>
</reference>
<protein>
    <recommendedName>
        <fullName evidence="5">WD repeat domain 49</fullName>
    </recommendedName>
</protein>
<keyword evidence="1" id="KW-0677">Repeat</keyword>
<dbReference type="Ensembl" id="ENSOANT00000061593.1">
    <property type="protein sequence ID" value="ENSOANP00000043886.1"/>
    <property type="gene ID" value="ENSOANG00000044884.1"/>
</dbReference>
<keyword evidence="4" id="KW-1185">Reference proteome</keyword>
<feature type="compositionally biased region" description="Basic and acidic residues" evidence="2">
    <location>
        <begin position="74"/>
        <end position="94"/>
    </location>
</feature>
<proteinExistence type="predicted"/>
<dbReference type="SUPFAM" id="SSF50978">
    <property type="entry name" value="WD40 repeat-like"/>
    <property type="match status" value="1"/>
</dbReference>
<dbReference type="GeneTree" id="ENSGT00940000166249"/>
<evidence type="ECO:0000256" key="1">
    <source>
        <dbReference type="ARBA" id="ARBA00022737"/>
    </source>
</evidence>
<evidence type="ECO:0000313" key="3">
    <source>
        <dbReference type="Ensembl" id="ENSOANP00000043886.1"/>
    </source>
</evidence>
<organism evidence="3 4">
    <name type="scientific">Ornithorhynchus anatinus</name>
    <name type="common">Duckbill platypus</name>
    <dbReference type="NCBI Taxonomy" id="9258"/>
    <lineage>
        <taxon>Eukaryota</taxon>
        <taxon>Metazoa</taxon>
        <taxon>Chordata</taxon>
        <taxon>Craniata</taxon>
        <taxon>Vertebrata</taxon>
        <taxon>Euteleostomi</taxon>
        <taxon>Mammalia</taxon>
        <taxon>Monotremata</taxon>
        <taxon>Ornithorhynchidae</taxon>
        <taxon>Ornithorhynchus</taxon>
    </lineage>
</organism>